<dbReference type="EMBL" id="LJGT01000041">
    <property type="protein sequence ID" value="OEU85563.1"/>
    <property type="molecule type" value="Genomic_DNA"/>
</dbReference>
<evidence type="ECO:0000313" key="6">
    <source>
        <dbReference type="EMBL" id="OEU85563.1"/>
    </source>
</evidence>
<comment type="caution">
    <text evidence="6">The sequence shown here is derived from an EMBL/GenBank/DDBJ whole genome shotgun (WGS) entry which is preliminary data.</text>
</comment>
<dbReference type="PRINTS" id="PR00039">
    <property type="entry name" value="HTHLYSR"/>
</dbReference>
<dbReference type="PANTHER" id="PTHR30346">
    <property type="entry name" value="TRANSCRIPTIONAL DUAL REGULATOR HCAR-RELATED"/>
    <property type="match status" value="1"/>
</dbReference>
<accession>A0A1E7JGH3</accession>
<dbReference type="Gene3D" id="3.40.190.10">
    <property type="entry name" value="Periplasmic binding protein-like II"/>
    <property type="match status" value="2"/>
</dbReference>
<protein>
    <submittedName>
        <fullName evidence="6">LysR family transcriptional regulator</fullName>
    </submittedName>
</protein>
<sequence>MRLGLRLCSVRMTAELRHLRAFLAIADAGSVTSAAAVLRMSQPALSRTLRQLEAHLGVRLVDRTTHHLELTTDGRRFLDKAATAVAAVDEALDPARLRPWPLRLGHAWSAFGRHTTPLLRRWKETYPQTPLELLRVDERSAGLLSGKVDVALMRAPLIPREAEGLLGEWLCNEPRVAAVPADSELAAHTGPLNLASLAHHPIALNTVSGLTTLELWPEEIRPDPDAAVLVANTDDWLGAIAAGSAVGVSTSATAEMHPHPDVVYRPLAGTGDVPLMLIWRESPAGSGRPGHPAVPQLVRVALEVLAEDERGTG</sequence>
<proteinExistence type="inferred from homology"/>
<dbReference type="STRING" id="933944.AN215_24035"/>
<dbReference type="InterPro" id="IPR000847">
    <property type="entry name" value="LysR_HTH_N"/>
</dbReference>
<name>A0A1E7JGH3_9ACTN</name>
<dbReference type="SUPFAM" id="SSF46785">
    <property type="entry name" value="Winged helix' DNA-binding domain"/>
    <property type="match status" value="1"/>
</dbReference>
<evidence type="ECO:0000313" key="7">
    <source>
        <dbReference type="Proteomes" id="UP000176087"/>
    </source>
</evidence>
<feature type="domain" description="HTH lysR-type" evidence="5">
    <location>
        <begin position="15"/>
        <end position="71"/>
    </location>
</feature>
<organism evidence="6 7">
    <name type="scientific">Streptomyces abyssalis</name>
    <dbReference type="NCBI Taxonomy" id="933944"/>
    <lineage>
        <taxon>Bacteria</taxon>
        <taxon>Bacillati</taxon>
        <taxon>Actinomycetota</taxon>
        <taxon>Actinomycetes</taxon>
        <taxon>Kitasatosporales</taxon>
        <taxon>Streptomycetaceae</taxon>
        <taxon>Streptomyces</taxon>
    </lineage>
</organism>
<dbReference type="InterPro" id="IPR036390">
    <property type="entry name" value="WH_DNA-bd_sf"/>
</dbReference>
<evidence type="ECO:0000256" key="3">
    <source>
        <dbReference type="ARBA" id="ARBA00023125"/>
    </source>
</evidence>
<evidence type="ECO:0000256" key="1">
    <source>
        <dbReference type="ARBA" id="ARBA00009437"/>
    </source>
</evidence>
<dbReference type="Proteomes" id="UP000176087">
    <property type="component" value="Unassembled WGS sequence"/>
</dbReference>
<dbReference type="GO" id="GO:0003700">
    <property type="term" value="F:DNA-binding transcription factor activity"/>
    <property type="evidence" value="ECO:0007669"/>
    <property type="project" value="InterPro"/>
</dbReference>
<dbReference type="AlphaFoldDB" id="A0A1E7JGH3"/>
<keyword evidence="2" id="KW-0805">Transcription regulation</keyword>
<dbReference type="Pfam" id="PF00126">
    <property type="entry name" value="HTH_1"/>
    <property type="match status" value="1"/>
</dbReference>
<dbReference type="GO" id="GO:0003677">
    <property type="term" value="F:DNA binding"/>
    <property type="evidence" value="ECO:0007669"/>
    <property type="project" value="UniProtKB-KW"/>
</dbReference>
<gene>
    <name evidence="6" type="ORF">AN215_24035</name>
</gene>
<dbReference type="GO" id="GO:0032993">
    <property type="term" value="C:protein-DNA complex"/>
    <property type="evidence" value="ECO:0007669"/>
    <property type="project" value="TreeGrafter"/>
</dbReference>
<dbReference type="Pfam" id="PF03466">
    <property type="entry name" value="LysR_substrate"/>
    <property type="match status" value="1"/>
</dbReference>
<dbReference type="PANTHER" id="PTHR30346:SF0">
    <property type="entry name" value="HCA OPERON TRANSCRIPTIONAL ACTIVATOR HCAR"/>
    <property type="match status" value="1"/>
</dbReference>
<evidence type="ECO:0000256" key="2">
    <source>
        <dbReference type="ARBA" id="ARBA00023015"/>
    </source>
</evidence>
<dbReference type="InterPro" id="IPR036388">
    <property type="entry name" value="WH-like_DNA-bd_sf"/>
</dbReference>
<dbReference type="SUPFAM" id="SSF53850">
    <property type="entry name" value="Periplasmic binding protein-like II"/>
    <property type="match status" value="1"/>
</dbReference>
<keyword evidence="3" id="KW-0238">DNA-binding</keyword>
<keyword evidence="4" id="KW-0804">Transcription</keyword>
<dbReference type="FunFam" id="1.10.10.10:FF:000001">
    <property type="entry name" value="LysR family transcriptional regulator"/>
    <property type="match status" value="1"/>
</dbReference>
<dbReference type="Gene3D" id="1.10.10.10">
    <property type="entry name" value="Winged helix-like DNA-binding domain superfamily/Winged helix DNA-binding domain"/>
    <property type="match status" value="1"/>
</dbReference>
<dbReference type="PROSITE" id="PS50931">
    <property type="entry name" value="HTH_LYSR"/>
    <property type="match status" value="1"/>
</dbReference>
<dbReference type="PATRIC" id="fig|933944.5.peg.4555"/>
<comment type="similarity">
    <text evidence="1">Belongs to the LysR transcriptional regulatory family.</text>
</comment>
<dbReference type="InterPro" id="IPR005119">
    <property type="entry name" value="LysR_subst-bd"/>
</dbReference>
<evidence type="ECO:0000256" key="4">
    <source>
        <dbReference type="ARBA" id="ARBA00023163"/>
    </source>
</evidence>
<keyword evidence="7" id="KW-1185">Reference proteome</keyword>
<evidence type="ECO:0000259" key="5">
    <source>
        <dbReference type="PROSITE" id="PS50931"/>
    </source>
</evidence>
<reference evidence="6 7" key="1">
    <citation type="journal article" date="2016" name="Front. Microbiol.">
        <title>Comparative Genomics Analysis of Streptomyces Species Reveals Their Adaptation to the Marine Environment and Their Diversity at the Genomic Level.</title>
        <authorList>
            <person name="Tian X."/>
            <person name="Zhang Z."/>
            <person name="Yang T."/>
            <person name="Chen M."/>
            <person name="Li J."/>
            <person name="Chen F."/>
            <person name="Yang J."/>
            <person name="Li W."/>
            <person name="Zhang B."/>
            <person name="Zhang Z."/>
            <person name="Wu J."/>
            <person name="Zhang C."/>
            <person name="Long L."/>
            <person name="Xiao J."/>
        </authorList>
    </citation>
    <scope>NUCLEOTIDE SEQUENCE [LARGE SCALE GENOMIC DNA]</scope>
    <source>
        <strain evidence="6 7">SCSIO 10390</strain>
    </source>
</reference>